<dbReference type="CDD" id="cd00383">
    <property type="entry name" value="trans_reg_C"/>
    <property type="match status" value="1"/>
</dbReference>
<dbReference type="Gene3D" id="3.40.50.2300">
    <property type="match status" value="1"/>
</dbReference>
<protein>
    <submittedName>
        <fullName evidence="8">Response regulator transcription factor</fullName>
    </submittedName>
</protein>
<dbReference type="SUPFAM" id="SSF52172">
    <property type="entry name" value="CheY-like"/>
    <property type="match status" value="1"/>
</dbReference>
<dbReference type="CDD" id="cd17574">
    <property type="entry name" value="REC_OmpR"/>
    <property type="match status" value="1"/>
</dbReference>
<gene>
    <name evidence="8" type="ORF">OU419_09080</name>
</gene>
<dbReference type="SMART" id="SM00448">
    <property type="entry name" value="REC"/>
    <property type="match status" value="1"/>
</dbReference>
<dbReference type="EMBL" id="CP113432">
    <property type="protein sequence ID" value="WAI51383.1"/>
    <property type="molecule type" value="Genomic_DNA"/>
</dbReference>
<evidence type="ECO:0000256" key="3">
    <source>
        <dbReference type="ARBA" id="ARBA00023125"/>
    </source>
</evidence>
<keyword evidence="3 5" id="KW-0238">DNA-binding</keyword>
<dbReference type="PROSITE" id="PS51755">
    <property type="entry name" value="OMPR_PHOB"/>
    <property type="match status" value="1"/>
</dbReference>
<accession>A0ABY7A2P5</accession>
<dbReference type="Proteomes" id="UP001163624">
    <property type="component" value="Chromosome"/>
</dbReference>
<evidence type="ECO:0000256" key="4">
    <source>
        <dbReference type="PROSITE-ProRule" id="PRU00169"/>
    </source>
</evidence>
<reference evidence="8" key="1">
    <citation type="submission" date="2022-11" db="EMBL/GenBank/DDBJ databases">
        <title>Pseudomonas triclosanedens sp. nov., a triclosan degrader isolated from activated sludge.</title>
        <authorList>
            <person name="Yin Y."/>
            <person name="Lu Z."/>
        </authorList>
    </citation>
    <scope>NUCLEOTIDE SEQUENCE</scope>
    <source>
        <strain evidence="8">ZM23</strain>
    </source>
</reference>
<dbReference type="Pfam" id="PF00486">
    <property type="entry name" value="Trans_reg_C"/>
    <property type="match status" value="1"/>
</dbReference>
<evidence type="ECO:0000256" key="5">
    <source>
        <dbReference type="PROSITE-ProRule" id="PRU01091"/>
    </source>
</evidence>
<dbReference type="InterPro" id="IPR011006">
    <property type="entry name" value="CheY-like_superfamily"/>
</dbReference>
<feature type="DNA-binding region" description="OmpR/PhoB-type" evidence="5">
    <location>
        <begin position="129"/>
        <end position="228"/>
    </location>
</feature>
<feature type="domain" description="Response regulatory" evidence="6">
    <location>
        <begin position="4"/>
        <end position="119"/>
    </location>
</feature>
<sequence>MHMRIAALDDDAEQLALIETALSLSGYEVIAFAKGTELIHALARDSFDMILLDWEMPTINGLDVLRVIRTDLQMATPVMFITNRTSETDVILGLNEGADDYLAKPMRTGELLARVAALLRRTQGTQIGDTPLKLKHYLIDPISRSIQVNGDTVTLKPREFELALFLFRHAGELLSRAHILHNIWTQTEQANSRTLDTHISRLRRLLNLTATNGVRLSTIYSFGYRLDILDTV</sequence>
<evidence type="ECO:0000313" key="8">
    <source>
        <dbReference type="EMBL" id="WAI51383.1"/>
    </source>
</evidence>
<evidence type="ECO:0000259" key="7">
    <source>
        <dbReference type="PROSITE" id="PS51755"/>
    </source>
</evidence>
<dbReference type="PROSITE" id="PS50110">
    <property type="entry name" value="RESPONSE_REGULATORY"/>
    <property type="match status" value="1"/>
</dbReference>
<name>A0ABY7A2P5_9PSED</name>
<evidence type="ECO:0000313" key="9">
    <source>
        <dbReference type="Proteomes" id="UP001163624"/>
    </source>
</evidence>
<dbReference type="InterPro" id="IPR036388">
    <property type="entry name" value="WH-like_DNA-bd_sf"/>
</dbReference>
<keyword evidence="9" id="KW-1185">Reference proteome</keyword>
<dbReference type="InterPro" id="IPR001789">
    <property type="entry name" value="Sig_transdc_resp-reg_receiver"/>
</dbReference>
<dbReference type="InterPro" id="IPR016032">
    <property type="entry name" value="Sig_transdc_resp-reg_C-effctor"/>
</dbReference>
<dbReference type="Gene3D" id="6.10.250.690">
    <property type="match status" value="1"/>
</dbReference>
<organism evidence="8 9">
    <name type="scientific">Pseudomonas triclosanedens</name>
    <dbReference type="NCBI Taxonomy" id="2961893"/>
    <lineage>
        <taxon>Bacteria</taxon>
        <taxon>Pseudomonadati</taxon>
        <taxon>Pseudomonadota</taxon>
        <taxon>Gammaproteobacteria</taxon>
        <taxon>Pseudomonadales</taxon>
        <taxon>Pseudomonadaceae</taxon>
        <taxon>Pseudomonas</taxon>
    </lineage>
</organism>
<dbReference type="Pfam" id="PF00072">
    <property type="entry name" value="Response_reg"/>
    <property type="match status" value="1"/>
</dbReference>
<dbReference type="PANTHER" id="PTHR48111">
    <property type="entry name" value="REGULATOR OF RPOS"/>
    <property type="match status" value="1"/>
</dbReference>
<dbReference type="SUPFAM" id="SSF46894">
    <property type="entry name" value="C-terminal effector domain of the bipartite response regulators"/>
    <property type="match status" value="1"/>
</dbReference>
<proteinExistence type="predicted"/>
<evidence type="ECO:0000256" key="2">
    <source>
        <dbReference type="ARBA" id="ARBA00023012"/>
    </source>
</evidence>
<dbReference type="RefSeq" id="WP_254476736.1">
    <property type="nucleotide sequence ID" value="NZ_CP113432.1"/>
</dbReference>
<feature type="modified residue" description="4-aspartylphosphate" evidence="4">
    <location>
        <position position="53"/>
    </location>
</feature>
<evidence type="ECO:0000259" key="6">
    <source>
        <dbReference type="PROSITE" id="PS50110"/>
    </source>
</evidence>
<feature type="domain" description="OmpR/PhoB-type" evidence="7">
    <location>
        <begin position="129"/>
        <end position="228"/>
    </location>
</feature>
<dbReference type="PANTHER" id="PTHR48111:SF40">
    <property type="entry name" value="PHOSPHATE REGULON TRANSCRIPTIONAL REGULATORY PROTEIN PHOB"/>
    <property type="match status" value="1"/>
</dbReference>
<keyword evidence="2" id="KW-0902">Two-component regulatory system</keyword>
<dbReference type="InterPro" id="IPR039420">
    <property type="entry name" value="WalR-like"/>
</dbReference>
<evidence type="ECO:0000256" key="1">
    <source>
        <dbReference type="ARBA" id="ARBA00022553"/>
    </source>
</evidence>
<keyword evidence="1 4" id="KW-0597">Phosphoprotein</keyword>
<dbReference type="Gene3D" id="1.10.10.10">
    <property type="entry name" value="Winged helix-like DNA-binding domain superfamily/Winged helix DNA-binding domain"/>
    <property type="match status" value="1"/>
</dbReference>
<dbReference type="SMART" id="SM00862">
    <property type="entry name" value="Trans_reg_C"/>
    <property type="match status" value="1"/>
</dbReference>
<dbReference type="InterPro" id="IPR001867">
    <property type="entry name" value="OmpR/PhoB-type_DNA-bd"/>
</dbReference>